<keyword evidence="3" id="KW-1185">Reference proteome</keyword>
<evidence type="ECO:0000313" key="3">
    <source>
        <dbReference type="Proteomes" id="UP000770661"/>
    </source>
</evidence>
<protein>
    <submittedName>
        <fullName evidence="2">Uncharacterized protein</fullName>
    </submittedName>
</protein>
<dbReference type="EMBL" id="JACEEZ010022095">
    <property type="protein sequence ID" value="KAG0712800.1"/>
    <property type="molecule type" value="Genomic_DNA"/>
</dbReference>
<proteinExistence type="predicted"/>
<dbReference type="Proteomes" id="UP000770661">
    <property type="component" value="Unassembled WGS sequence"/>
</dbReference>
<evidence type="ECO:0000313" key="2">
    <source>
        <dbReference type="EMBL" id="KAG0712800.1"/>
    </source>
</evidence>
<feature type="chain" id="PRO_5035214936" evidence="1">
    <location>
        <begin position="23"/>
        <end position="81"/>
    </location>
</feature>
<keyword evidence="1" id="KW-0732">Signal</keyword>
<accession>A0A8J5CJ03</accession>
<dbReference type="AlphaFoldDB" id="A0A8J5CJ03"/>
<gene>
    <name evidence="2" type="ORF">GWK47_002010</name>
</gene>
<organism evidence="2 3">
    <name type="scientific">Chionoecetes opilio</name>
    <name type="common">Atlantic snow crab</name>
    <name type="synonym">Cancer opilio</name>
    <dbReference type="NCBI Taxonomy" id="41210"/>
    <lineage>
        <taxon>Eukaryota</taxon>
        <taxon>Metazoa</taxon>
        <taxon>Ecdysozoa</taxon>
        <taxon>Arthropoda</taxon>
        <taxon>Crustacea</taxon>
        <taxon>Multicrustacea</taxon>
        <taxon>Malacostraca</taxon>
        <taxon>Eumalacostraca</taxon>
        <taxon>Eucarida</taxon>
        <taxon>Decapoda</taxon>
        <taxon>Pleocyemata</taxon>
        <taxon>Brachyura</taxon>
        <taxon>Eubrachyura</taxon>
        <taxon>Majoidea</taxon>
        <taxon>Majidae</taxon>
        <taxon>Chionoecetes</taxon>
    </lineage>
</organism>
<name>A0A8J5CJ03_CHIOP</name>
<reference evidence="2" key="1">
    <citation type="submission" date="2020-07" db="EMBL/GenBank/DDBJ databases">
        <title>The High-quality genome of the commercially important snow crab, Chionoecetes opilio.</title>
        <authorList>
            <person name="Jeong J.-H."/>
            <person name="Ryu S."/>
        </authorList>
    </citation>
    <scope>NUCLEOTIDE SEQUENCE</scope>
    <source>
        <strain evidence="2">MADBK_172401_WGS</strain>
        <tissue evidence="2">Digestive gland</tissue>
    </source>
</reference>
<evidence type="ECO:0000256" key="1">
    <source>
        <dbReference type="SAM" id="SignalP"/>
    </source>
</evidence>
<feature type="signal peptide" evidence="1">
    <location>
        <begin position="1"/>
        <end position="22"/>
    </location>
</feature>
<sequence>MRALTLLLVVAVALTALVVVQAAPEPFPYPDPVALADPAALPDPEALPILFPGRDKGAMSSAVFTAEVQTERVGRLQILDN</sequence>
<comment type="caution">
    <text evidence="2">The sequence shown here is derived from an EMBL/GenBank/DDBJ whole genome shotgun (WGS) entry which is preliminary data.</text>
</comment>